<name>A0A5J4YY14_PORPP</name>
<organism evidence="2 3">
    <name type="scientific">Porphyridium purpureum</name>
    <name type="common">Red alga</name>
    <name type="synonym">Porphyridium cruentum</name>
    <dbReference type="NCBI Taxonomy" id="35688"/>
    <lineage>
        <taxon>Eukaryota</taxon>
        <taxon>Rhodophyta</taxon>
        <taxon>Bangiophyceae</taxon>
        <taxon>Porphyridiales</taxon>
        <taxon>Porphyridiaceae</taxon>
        <taxon>Porphyridium</taxon>
    </lineage>
</organism>
<dbReference type="PANTHER" id="PTHR35509">
    <property type="entry name" value="DOMAIN PROTEIN, PUTATIVE (DUF1995)-RELATED"/>
    <property type="match status" value="1"/>
</dbReference>
<evidence type="ECO:0000313" key="3">
    <source>
        <dbReference type="Proteomes" id="UP000324585"/>
    </source>
</evidence>
<proteinExistence type="predicted"/>
<keyword evidence="3" id="KW-1185">Reference proteome</keyword>
<sequence length="319" mass="34371">MVCFVFYPGAASAQLSTRCPRHASEFVCLSSGGSKALRGRAPPTLPRPHPSRHGAKVRISAAKADAEVRPPGSVGRTVKDMKEAIQAALSSRLSRVDIQLPPGTSFGLEANASGAALYASESLSSEERSSRECARLVLEMFAGTELNTAVIFNDASATTAARAMWLEHGDATLLDAKALAKRSKSPEKPLDVMICVAPRIRALMQIKSASEEAGDRMAVILINARLESIRWPNAPLAEFFLGGFENVLLYDVLEDDGSGKLSLYRKFPAKFTLCRKEGLGAPKVVHSWDRRPEAAELQTVVRNLPAPAKGLFSGLPKLF</sequence>
<comment type="caution">
    <text evidence="2">The sequence shown here is derived from an EMBL/GenBank/DDBJ whole genome shotgun (WGS) entry which is preliminary data.</text>
</comment>
<dbReference type="OrthoDB" id="427467at2759"/>
<dbReference type="InterPro" id="IPR018962">
    <property type="entry name" value="DUF1995"/>
</dbReference>
<dbReference type="Pfam" id="PF09353">
    <property type="entry name" value="DUF1995"/>
    <property type="match status" value="1"/>
</dbReference>
<protein>
    <recommendedName>
        <fullName evidence="1">DUF1995 domain-containing protein</fullName>
    </recommendedName>
</protein>
<feature type="domain" description="DUF1995" evidence="1">
    <location>
        <begin position="71"/>
        <end position="298"/>
    </location>
</feature>
<evidence type="ECO:0000259" key="1">
    <source>
        <dbReference type="Pfam" id="PF09353"/>
    </source>
</evidence>
<dbReference type="PANTHER" id="PTHR35509:SF1">
    <property type="entry name" value="DOMAIN PROTEIN, PUTATIVE (DUF1995)-RELATED"/>
    <property type="match status" value="1"/>
</dbReference>
<dbReference type="AlphaFoldDB" id="A0A5J4YY14"/>
<dbReference type="Proteomes" id="UP000324585">
    <property type="component" value="Unassembled WGS sequence"/>
</dbReference>
<dbReference type="EMBL" id="VRMN01000002">
    <property type="protein sequence ID" value="KAA8496489.1"/>
    <property type="molecule type" value="Genomic_DNA"/>
</dbReference>
<reference evidence="3" key="1">
    <citation type="journal article" date="2019" name="Nat. Commun.">
        <title>Expansion of phycobilisome linker gene families in mesophilic red algae.</title>
        <authorList>
            <person name="Lee J."/>
            <person name="Kim D."/>
            <person name="Bhattacharya D."/>
            <person name="Yoon H.S."/>
        </authorList>
    </citation>
    <scope>NUCLEOTIDE SEQUENCE [LARGE SCALE GENOMIC DNA]</scope>
    <source>
        <strain evidence="3">CCMP 1328</strain>
    </source>
</reference>
<gene>
    <name evidence="2" type="ORF">FVE85_0218</name>
</gene>
<accession>A0A5J4YY14</accession>
<dbReference type="InterPro" id="IPR053021">
    <property type="entry name" value="Chloroplast_ADK"/>
</dbReference>
<evidence type="ECO:0000313" key="2">
    <source>
        <dbReference type="EMBL" id="KAA8496489.1"/>
    </source>
</evidence>